<dbReference type="AlphaFoldDB" id="A0A381IIY5"/>
<dbReference type="OrthoDB" id="9815357at2"/>
<organism evidence="4 5">
    <name type="scientific">Aminobacter aminovorans</name>
    <name type="common">Chelatobacter heintzii</name>
    <dbReference type="NCBI Taxonomy" id="83263"/>
    <lineage>
        <taxon>Bacteria</taxon>
        <taxon>Pseudomonadati</taxon>
        <taxon>Pseudomonadota</taxon>
        <taxon>Alphaproteobacteria</taxon>
        <taxon>Hyphomicrobiales</taxon>
        <taxon>Phyllobacteriaceae</taxon>
        <taxon>Aminobacter</taxon>
    </lineage>
</organism>
<feature type="domain" description="Outer membrane protein OmpA-like transmembrane" evidence="3">
    <location>
        <begin position="42"/>
        <end position="223"/>
    </location>
</feature>
<dbReference type="InterPro" id="IPR000498">
    <property type="entry name" value="OmpA-like_TM_dom"/>
</dbReference>
<protein>
    <submittedName>
        <fullName evidence="4">Outer membrane protein A</fullName>
    </submittedName>
</protein>
<sequence length="432" mass="45167">MLRLLSIALAAGTAILSTAASSLAADMAAPVETTYQAPNWTGFYVGVHGGMASGSLGYVLPSFPTDLDYSFSDEDAVYGIHGGFDYQFSSRWVAGLELDYTKMSLPFSPFNGGLNNPIAKVKSSYSITGRVGYLVTPETLFYGRLGYASISMEAEEGFTGTASGSVGATKAGIGAETFLFDNVTARIEANYVDASKAFVTADSQAFDPKYLVVNAGLSYRFGAKGGSAHAAEPAPAMQFSGFYAGGFGAFSFAQSTLEVIDNPVATTGPFASDALGFGGFVGYDFLINDMFVVGAEAEAAYVNAKFEDPSMNSFATGATTLFGTLKATYAVSARVGVVATPSTLVYAKGGFAGMVMDANEDFFALENGGTKTLSAYQVGAGIESALSEKLTLRIEGVYTKATDEMILGNSQTEQVSIKPSLLTGRIGLAYRF</sequence>
<dbReference type="Pfam" id="PF01389">
    <property type="entry name" value="OmpA_membrane"/>
    <property type="match status" value="2"/>
</dbReference>
<feature type="chain" id="PRO_5016963476" evidence="2">
    <location>
        <begin position="25"/>
        <end position="432"/>
    </location>
</feature>
<name>A0A381IIY5_AMIAI</name>
<dbReference type="PANTHER" id="PTHR34001">
    <property type="entry name" value="BLL7405 PROTEIN"/>
    <property type="match status" value="1"/>
</dbReference>
<dbReference type="SUPFAM" id="SSF56925">
    <property type="entry name" value="OMPA-like"/>
    <property type="match status" value="2"/>
</dbReference>
<proteinExistence type="inferred from homology"/>
<gene>
    <name evidence="4" type="ORF">NCTC10684_04954</name>
</gene>
<dbReference type="GO" id="GO:0009279">
    <property type="term" value="C:cell outer membrane"/>
    <property type="evidence" value="ECO:0007669"/>
    <property type="project" value="UniProtKB-SubCell"/>
</dbReference>
<dbReference type="Gene3D" id="2.40.160.20">
    <property type="match status" value="2"/>
</dbReference>
<reference evidence="4 5" key="1">
    <citation type="submission" date="2018-06" db="EMBL/GenBank/DDBJ databases">
        <authorList>
            <consortium name="Pathogen Informatics"/>
            <person name="Doyle S."/>
        </authorList>
    </citation>
    <scope>NUCLEOTIDE SEQUENCE [LARGE SCALE GENOMIC DNA]</scope>
    <source>
        <strain evidence="4 5">NCTC10684</strain>
    </source>
</reference>
<evidence type="ECO:0000313" key="5">
    <source>
        <dbReference type="Proteomes" id="UP000254701"/>
    </source>
</evidence>
<keyword evidence="2" id="KW-0732">Signal</keyword>
<evidence type="ECO:0000256" key="2">
    <source>
        <dbReference type="SAM" id="SignalP"/>
    </source>
</evidence>
<comment type="similarity">
    <text evidence="1">Belongs to the Omp25/RopB family.</text>
</comment>
<feature type="domain" description="Outer membrane protein OmpA-like transmembrane" evidence="3">
    <location>
        <begin position="242"/>
        <end position="432"/>
    </location>
</feature>
<evidence type="ECO:0000259" key="3">
    <source>
        <dbReference type="Pfam" id="PF01389"/>
    </source>
</evidence>
<dbReference type="InterPro" id="IPR051692">
    <property type="entry name" value="OMP-like"/>
</dbReference>
<dbReference type="EMBL" id="UFSM01000002">
    <property type="protein sequence ID" value="SUY28042.1"/>
    <property type="molecule type" value="Genomic_DNA"/>
</dbReference>
<evidence type="ECO:0000313" key="4">
    <source>
        <dbReference type="EMBL" id="SUY28042.1"/>
    </source>
</evidence>
<feature type="signal peptide" evidence="2">
    <location>
        <begin position="1"/>
        <end position="24"/>
    </location>
</feature>
<dbReference type="InterPro" id="IPR011250">
    <property type="entry name" value="OMP/PagP_B-barrel"/>
</dbReference>
<accession>A0A381IIY5</accession>
<dbReference type="PANTHER" id="PTHR34001:SF3">
    <property type="entry name" value="BLL7405 PROTEIN"/>
    <property type="match status" value="1"/>
</dbReference>
<dbReference type="RefSeq" id="WP_115733997.1">
    <property type="nucleotide sequence ID" value="NZ_BAAAVY010000001.1"/>
</dbReference>
<dbReference type="Proteomes" id="UP000254701">
    <property type="component" value="Unassembled WGS sequence"/>
</dbReference>
<evidence type="ECO:0000256" key="1">
    <source>
        <dbReference type="ARBA" id="ARBA00038306"/>
    </source>
</evidence>